<feature type="domain" description="G" evidence="8">
    <location>
        <begin position="104"/>
        <end position="212"/>
    </location>
</feature>
<dbReference type="InterPro" id="IPR015500">
    <property type="entry name" value="Peptidase_S8_subtilisin-rel"/>
</dbReference>
<evidence type="ECO:0000259" key="7">
    <source>
        <dbReference type="Pfam" id="PF00082"/>
    </source>
</evidence>
<keyword evidence="2" id="KW-0645">Protease</keyword>
<dbReference type="InterPro" id="IPR050131">
    <property type="entry name" value="Peptidase_S8_subtilisin-like"/>
</dbReference>
<dbReference type="GO" id="GO:0005525">
    <property type="term" value="F:GTP binding"/>
    <property type="evidence" value="ECO:0007669"/>
    <property type="project" value="InterPro"/>
</dbReference>
<feature type="domain" description="Peptidase S8/S53" evidence="7">
    <location>
        <begin position="516"/>
        <end position="600"/>
    </location>
</feature>
<sequence>MSSWAVQQPGDLQLFSAEDHQPAEGLPSRRNCHAFGGACTAVTARGRDMWVHAVKKAFAYPSNKPDLHLPVLYCAETKNLGGVLRLKPTVVLVTPDPKSIMFNVLVVGQTGDGKSSVVNLIAGQNLAPTGDDLQHCTERCTEYPILVDGHQFQVCDTFGVLEPQVDSKLYTEAIADTYGAIIAFKARGGIDMILYCIRDDKINDLQKMKNYFRLFHEVLCDEEVPIAVVVTNCGSSMSTLSAERYKAIFTARNIAYVDCICVNVAGTHGLDNPVDTKSQEAIRRLLVKGCEAPESRSKLQQFWRIAKNLAGRGQSLKRKQVSTLLTQRCKMNSETAGLVVAALDLEAPSNRLYRAPYARGKSMTRESLLSKAHMPEEQEPAVLDASGSVGPYVPCLPLSTNPYDTSNSPQLNVAPLMVSEHPYATINNSYIVVLCDELTQAAMQNHLNFLQTAHAPDSFLGDTHRFAEGIRHTRRMPEADYIEKDPIVRTMEIDTKKGAPWHFHQVSLRFGRWEDVDVYVIDTGISVTHSEFEGRASWDRTIPVNDIDENDNDHGTHCAGIIASRKYGVAKKAKITAVKVLGTDGSGHMSDVVAGVTWTAGKKLIAARAEFAATGKTKHKRSIGCKHESRCWKVERSRHGLLAAQLILVFILPLLPVHWWRRRKRYPIRYLNSCASHCWLASIPPADISFRDLQPNFELEVPSTRVSLCFLLLLSYCSPPPDDRIPAIASAGSNEISPKELKQALLDLALRGMLARVPSQTANLFIFNATA</sequence>
<comment type="similarity">
    <text evidence="1 5">Belongs to the peptidase S8 family.</text>
</comment>
<gene>
    <name evidence="9" type="ORF">AZE42_06537</name>
</gene>
<evidence type="ECO:0000256" key="6">
    <source>
        <dbReference type="SAM" id="Phobius"/>
    </source>
</evidence>
<keyword evidence="4" id="KW-0720">Serine protease</keyword>
<dbReference type="Gene3D" id="3.40.50.300">
    <property type="entry name" value="P-loop containing nucleotide triphosphate hydrolases"/>
    <property type="match status" value="1"/>
</dbReference>
<evidence type="ECO:0000256" key="3">
    <source>
        <dbReference type="ARBA" id="ARBA00022801"/>
    </source>
</evidence>
<dbReference type="InterPro" id="IPR023827">
    <property type="entry name" value="Peptidase_S8_Asp-AS"/>
</dbReference>
<feature type="transmembrane region" description="Helical" evidence="6">
    <location>
        <begin position="640"/>
        <end position="660"/>
    </location>
</feature>
<dbReference type="PROSITE" id="PS51892">
    <property type="entry name" value="SUBTILASE"/>
    <property type="match status" value="1"/>
</dbReference>
<dbReference type="SUPFAM" id="SSF52540">
    <property type="entry name" value="P-loop containing nucleoside triphosphate hydrolases"/>
    <property type="match status" value="1"/>
</dbReference>
<dbReference type="Pfam" id="PF00082">
    <property type="entry name" value="Peptidase_S8"/>
    <property type="match status" value="1"/>
</dbReference>
<dbReference type="InterPro" id="IPR022398">
    <property type="entry name" value="Peptidase_S8_His-AS"/>
</dbReference>
<dbReference type="InterPro" id="IPR006073">
    <property type="entry name" value="GTP-bd"/>
</dbReference>
<comment type="caution">
    <text evidence="5">Lacks conserved residue(s) required for the propagation of feature annotation.</text>
</comment>
<dbReference type="SUPFAM" id="SSF52743">
    <property type="entry name" value="Subtilisin-like"/>
    <property type="match status" value="1"/>
</dbReference>
<dbReference type="GO" id="GO:0006508">
    <property type="term" value="P:proteolysis"/>
    <property type="evidence" value="ECO:0007669"/>
    <property type="project" value="UniProtKB-KW"/>
</dbReference>
<evidence type="ECO:0008006" key="11">
    <source>
        <dbReference type="Google" id="ProtNLM"/>
    </source>
</evidence>
<dbReference type="InterPro" id="IPR000209">
    <property type="entry name" value="Peptidase_S8/S53_dom"/>
</dbReference>
<dbReference type="STRING" id="180088.A0A1J8PUS6"/>
<keyword evidence="6" id="KW-1133">Transmembrane helix</keyword>
<comment type="caution">
    <text evidence="9">The sequence shown here is derived from an EMBL/GenBank/DDBJ whole genome shotgun (WGS) entry which is preliminary data.</text>
</comment>
<evidence type="ECO:0000256" key="5">
    <source>
        <dbReference type="PROSITE-ProRule" id="PRU01240"/>
    </source>
</evidence>
<dbReference type="Gene3D" id="3.40.50.200">
    <property type="entry name" value="Peptidase S8/S53 domain"/>
    <property type="match status" value="1"/>
</dbReference>
<name>A0A1J8PUS6_9AGAM</name>
<keyword evidence="10" id="KW-1185">Reference proteome</keyword>
<evidence type="ECO:0000256" key="4">
    <source>
        <dbReference type="ARBA" id="ARBA00022825"/>
    </source>
</evidence>
<keyword evidence="6" id="KW-0812">Transmembrane</keyword>
<dbReference type="GO" id="GO:0005615">
    <property type="term" value="C:extracellular space"/>
    <property type="evidence" value="ECO:0007669"/>
    <property type="project" value="TreeGrafter"/>
</dbReference>
<dbReference type="PANTHER" id="PTHR43806">
    <property type="entry name" value="PEPTIDASE S8"/>
    <property type="match status" value="1"/>
</dbReference>
<dbReference type="Pfam" id="PF01926">
    <property type="entry name" value="MMR_HSR1"/>
    <property type="match status" value="1"/>
</dbReference>
<evidence type="ECO:0000259" key="8">
    <source>
        <dbReference type="Pfam" id="PF01926"/>
    </source>
</evidence>
<evidence type="ECO:0000313" key="9">
    <source>
        <dbReference type="EMBL" id="OJA12982.1"/>
    </source>
</evidence>
<dbReference type="InterPro" id="IPR027417">
    <property type="entry name" value="P-loop_NTPase"/>
</dbReference>
<dbReference type="GO" id="GO:0004252">
    <property type="term" value="F:serine-type endopeptidase activity"/>
    <property type="evidence" value="ECO:0007669"/>
    <property type="project" value="InterPro"/>
</dbReference>
<dbReference type="InterPro" id="IPR036852">
    <property type="entry name" value="Peptidase_S8/S53_dom_sf"/>
</dbReference>
<dbReference type="CDD" id="cd00882">
    <property type="entry name" value="Ras_like_GTPase"/>
    <property type="match status" value="1"/>
</dbReference>
<evidence type="ECO:0000313" key="10">
    <source>
        <dbReference type="Proteomes" id="UP000183567"/>
    </source>
</evidence>
<reference evidence="9 10" key="1">
    <citation type="submission" date="2016-03" db="EMBL/GenBank/DDBJ databases">
        <title>Comparative genomics of the ectomycorrhizal sister species Rhizopogon vinicolor and Rhizopogon vesiculosus (Basidiomycota: Boletales) reveals a divergence of the mating type B locus.</title>
        <authorList>
            <person name="Mujic A.B."/>
            <person name="Kuo A."/>
            <person name="Tritt A."/>
            <person name="Lipzen A."/>
            <person name="Chen C."/>
            <person name="Johnson J."/>
            <person name="Sharma A."/>
            <person name="Barry K."/>
            <person name="Grigoriev I.V."/>
            <person name="Spatafora J.W."/>
        </authorList>
    </citation>
    <scope>NUCLEOTIDE SEQUENCE [LARGE SCALE GENOMIC DNA]</scope>
    <source>
        <strain evidence="9 10">AM-OR11-056</strain>
    </source>
</reference>
<dbReference type="Proteomes" id="UP000183567">
    <property type="component" value="Unassembled WGS sequence"/>
</dbReference>
<dbReference type="PROSITE" id="PS00136">
    <property type="entry name" value="SUBTILASE_ASP"/>
    <property type="match status" value="1"/>
</dbReference>
<evidence type="ECO:0000256" key="1">
    <source>
        <dbReference type="ARBA" id="ARBA00011073"/>
    </source>
</evidence>
<dbReference type="OrthoDB" id="8954335at2759"/>
<evidence type="ECO:0000256" key="2">
    <source>
        <dbReference type="ARBA" id="ARBA00022670"/>
    </source>
</evidence>
<keyword evidence="6" id="KW-0472">Membrane</keyword>
<dbReference type="PROSITE" id="PS00137">
    <property type="entry name" value="SUBTILASE_HIS"/>
    <property type="match status" value="1"/>
</dbReference>
<protein>
    <recommendedName>
        <fullName evidence="11">Peptidase S8/S53 domain-containing protein</fullName>
    </recommendedName>
</protein>
<dbReference type="EMBL" id="LVVM01004405">
    <property type="protein sequence ID" value="OJA12982.1"/>
    <property type="molecule type" value="Genomic_DNA"/>
</dbReference>
<proteinExistence type="inferred from homology"/>
<dbReference type="PANTHER" id="PTHR43806:SF11">
    <property type="entry name" value="CEREVISIN-RELATED"/>
    <property type="match status" value="1"/>
</dbReference>
<organism evidence="9 10">
    <name type="scientific">Rhizopogon vesiculosus</name>
    <dbReference type="NCBI Taxonomy" id="180088"/>
    <lineage>
        <taxon>Eukaryota</taxon>
        <taxon>Fungi</taxon>
        <taxon>Dikarya</taxon>
        <taxon>Basidiomycota</taxon>
        <taxon>Agaricomycotina</taxon>
        <taxon>Agaricomycetes</taxon>
        <taxon>Agaricomycetidae</taxon>
        <taxon>Boletales</taxon>
        <taxon>Suillineae</taxon>
        <taxon>Rhizopogonaceae</taxon>
        <taxon>Rhizopogon</taxon>
    </lineage>
</organism>
<dbReference type="AlphaFoldDB" id="A0A1J8PUS6"/>
<keyword evidence="3" id="KW-0378">Hydrolase</keyword>
<accession>A0A1J8PUS6</accession>
<dbReference type="PRINTS" id="PR00723">
    <property type="entry name" value="SUBTILISIN"/>
</dbReference>